<comment type="caution">
    <text evidence="1">The sequence shown here is derived from an EMBL/GenBank/DDBJ whole genome shotgun (WGS) entry which is preliminary data.</text>
</comment>
<gene>
    <name evidence="1" type="ORF">QE424_000995</name>
</gene>
<proteinExistence type="predicted"/>
<name>A0AAP5ECN2_9GAMM</name>
<evidence type="ECO:0000313" key="2">
    <source>
        <dbReference type="Proteomes" id="UP001226084"/>
    </source>
</evidence>
<organism evidence="1 2">
    <name type="scientific">Stenotrophomonas rhizophila</name>
    <dbReference type="NCBI Taxonomy" id="216778"/>
    <lineage>
        <taxon>Bacteria</taxon>
        <taxon>Pseudomonadati</taxon>
        <taxon>Pseudomonadota</taxon>
        <taxon>Gammaproteobacteria</taxon>
        <taxon>Lysobacterales</taxon>
        <taxon>Lysobacteraceae</taxon>
        <taxon>Stenotrophomonas</taxon>
    </lineage>
</organism>
<protein>
    <submittedName>
        <fullName evidence="1">Uncharacterized protein</fullName>
    </submittedName>
</protein>
<dbReference type="AlphaFoldDB" id="A0AAP5ECN2"/>
<dbReference type="EMBL" id="JAUTAS010000001">
    <property type="protein sequence ID" value="MDQ1107836.1"/>
    <property type="molecule type" value="Genomic_DNA"/>
</dbReference>
<reference evidence="1" key="1">
    <citation type="submission" date="2023-07" db="EMBL/GenBank/DDBJ databases">
        <title>Functional and genomic diversity of the sorghum phyllosphere microbiome.</title>
        <authorList>
            <person name="Shade A."/>
        </authorList>
    </citation>
    <scope>NUCLEOTIDE SEQUENCE</scope>
    <source>
        <strain evidence="1">SORGH_AS_0457</strain>
    </source>
</reference>
<evidence type="ECO:0000313" key="1">
    <source>
        <dbReference type="EMBL" id="MDQ1107836.1"/>
    </source>
</evidence>
<accession>A0AAP5ECN2</accession>
<sequence>MTAVARDTGQAEPITMTARICGPFTLLPRRSTVSVKA</sequence>
<dbReference type="Proteomes" id="UP001226084">
    <property type="component" value="Unassembled WGS sequence"/>
</dbReference>